<dbReference type="PRINTS" id="PR00944">
    <property type="entry name" value="CUEXPORT"/>
</dbReference>
<dbReference type="GO" id="GO:0005507">
    <property type="term" value="F:copper ion binding"/>
    <property type="evidence" value="ECO:0007669"/>
    <property type="project" value="InterPro"/>
</dbReference>
<dbReference type="InterPro" id="IPR017969">
    <property type="entry name" value="Heavy-metal-associated_CS"/>
</dbReference>
<dbReference type="GO" id="GO:0006825">
    <property type="term" value="P:copper ion transport"/>
    <property type="evidence" value="ECO:0007669"/>
    <property type="project" value="InterPro"/>
</dbReference>
<dbReference type="NCBIfam" id="NF033795">
    <property type="entry name" value="chaper_CopZ_Bs"/>
    <property type="match status" value="1"/>
</dbReference>
<dbReference type="GO" id="GO:0005737">
    <property type="term" value="C:cytoplasm"/>
    <property type="evidence" value="ECO:0007669"/>
    <property type="project" value="UniProtKB-SubCell"/>
</dbReference>
<evidence type="ECO:0000259" key="7">
    <source>
        <dbReference type="PROSITE" id="PS50846"/>
    </source>
</evidence>
<dbReference type="Pfam" id="PF00403">
    <property type="entry name" value="HMA"/>
    <property type="match status" value="1"/>
</dbReference>
<feature type="domain" description="HMA" evidence="7">
    <location>
        <begin position="2"/>
        <end position="68"/>
    </location>
</feature>
<name>A0A2V3VPN2_9BACI</name>
<evidence type="ECO:0000256" key="4">
    <source>
        <dbReference type="ARBA" id="ARBA00022723"/>
    </source>
</evidence>
<dbReference type="PROSITE" id="PS01047">
    <property type="entry name" value="HMA_1"/>
    <property type="match status" value="1"/>
</dbReference>
<evidence type="ECO:0000313" key="8">
    <source>
        <dbReference type="EMBL" id="PXW83833.1"/>
    </source>
</evidence>
<dbReference type="RefSeq" id="WP_110396694.1">
    <property type="nucleotide sequence ID" value="NZ_JADIJL010000001.1"/>
</dbReference>
<keyword evidence="6" id="KW-0143">Chaperone</keyword>
<evidence type="ECO:0000256" key="6">
    <source>
        <dbReference type="ARBA" id="ARBA00023186"/>
    </source>
</evidence>
<keyword evidence="9" id="KW-1185">Reference proteome</keyword>
<dbReference type="InterPro" id="IPR049740">
    <property type="entry name" value="CopZ"/>
</dbReference>
<evidence type="ECO:0000256" key="2">
    <source>
        <dbReference type="ARBA" id="ARBA00015313"/>
    </source>
</evidence>
<dbReference type="FunFam" id="3.30.70.100:FF:000001">
    <property type="entry name" value="ATPase copper transporting beta"/>
    <property type="match status" value="1"/>
</dbReference>
<dbReference type="Gene3D" id="3.30.70.100">
    <property type="match status" value="1"/>
</dbReference>
<evidence type="ECO:0000256" key="5">
    <source>
        <dbReference type="ARBA" id="ARBA00023008"/>
    </source>
</evidence>
<keyword evidence="3" id="KW-0963">Cytoplasm</keyword>
<dbReference type="CDD" id="cd00371">
    <property type="entry name" value="HMA"/>
    <property type="match status" value="1"/>
</dbReference>
<keyword evidence="4" id="KW-0479">Metal-binding</keyword>
<organism evidence="8 9">
    <name type="scientific">Pseudogracilibacillus auburnensis</name>
    <dbReference type="NCBI Taxonomy" id="1494959"/>
    <lineage>
        <taxon>Bacteria</taxon>
        <taxon>Bacillati</taxon>
        <taxon>Bacillota</taxon>
        <taxon>Bacilli</taxon>
        <taxon>Bacillales</taxon>
        <taxon>Bacillaceae</taxon>
        <taxon>Pseudogracilibacillus</taxon>
    </lineage>
</organism>
<gene>
    <name evidence="8" type="ORF">DFR56_114118</name>
</gene>
<dbReference type="InterPro" id="IPR006121">
    <property type="entry name" value="HMA_dom"/>
</dbReference>
<dbReference type="PANTHER" id="PTHR46594">
    <property type="entry name" value="P-TYPE CATION-TRANSPORTING ATPASE"/>
    <property type="match status" value="1"/>
</dbReference>
<dbReference type="InterPro" id="IPR036163">
    <property type="entry name" value="HMA_dom_sf"/>
</dbReference>
<evidence type="ECO:0000313" key="9">
    <source>
        <dbReference type="Proteomes" id="UP000247978"/>
    </source>
</evidence>
<dbReference type="InterPro" id="IPR006122">
    <property type="entry name" value="HMA_Cu_ion-bd"/>
</dbReference>
<dbReference type="OrthoDB" id="9813965at2"/>
<dbReference type="EMBL" id="QJJQ01000014">
    <property type="protein sequence ID" value="PXW83833.1"/>
    <property type="molecule type" value="Genomic_DNA"/>
</dbReference>
<dbReference type="AlphaFoldDB" id="A0A2V3VPN2"/>
<protein>
    <recommendedName>
        <fullName evidence="2">Copper chaperone CopZ</fullName>
    </recommendedName>
</protein>
<comment type="subcellular location">
    <subcellularLocation>
        <location evidence="1">Cytoplasm</location>
    </subcellularLocation>
</comment>
<reference evidence="8 9" key="1">
    <citation type="submission" date="2018-05" db="EMBL/GenBank/DDBJ databases">
        <title>Genomic Encyclopedia of Type Strains, Phase IV (KMG-IV): sequencing the most valuable type-strain genomes for metagenomic binning, comparative biology and taxonomic classification.</title>
        <authorList>
            <person name="Goeker M."/>
        </authorList>
    </citation>
    <scope>NUCLEOTIDE SEQUENCE [LARGE SCALE GENOMIC DNA]</scope>
    <source>
        <strain evidence="8 9">DSM 28556</strain>
    </source>
</reference>
<evidence type="ECO:0000256" key="3">
    <source>
        <dbReference type="ARBA" id="ARBA00022490"/>
    </source>
</evidence>
<dbReference type="PANTHER" id="PTHR46594:SF4">
    <property type="entry name" value="P-TYPE CATION-TRANSPORTING ATPASE"/>
    <property type="match status" value="1"/>
</dbReference>
<sequence length="69" mass="7478">MEQITLQVQGMSCGHCVNSIEGSVGNLNGVKSVKVHLDNSTIDVEFDPKTVSLEEIKNEIEEQGYDVAA</sequence>
<evidence type="ECO:0000256" key="1">
    <source>
        <dbReference type="ARBA" id="ARBA00004496"/>
    </source>
</evidence>
<comment type="caution">
    <text evidence="8">The sequence shown here is derived from an EMBL/GenBank/DDBJ whole genome shotgun (WGS) entry which is preliminary data.</text>
</comment>
<keyword evidence="5" id="KW-0186">Copper</keyword>
<dbReference type="NCBIfam" id="TIGR00003">
    <property type="entry name" value="copper ion binding protein"/>
    <property type="match status" value="1"/>
</dbReference>
<dbReference type="Proteomes" id="UP000247978">
    <property type="component" value="Unassembled WGS sequence"/>
</dbReference>
<proteinExistence type="predicted"/>
<dbReference type="InterPro" id="IPR000428">
    <property type="entry name" value="Cu-bd"/>
</dbReference>
<accession>A0A2V3VPN2</accession>
<dbReference type="PROSITE" id="PS50846">
    <property type="entry name" value="HMA_2"/>
    <property type="match status" value="1"/>
</dbReference>
<dbReference type="SUPFAM" id="SSF55008">
    <property type="entry name" value="HMA, heavy metal-associated domain"/>
    <property type="match status" value="1"/>
</dbReference>